<evidence type="ECO:0008006" key="3">
    <source>
        <dbReference type="Google" id="ProtNLM"/>
    </source>
</evidence>
<protein>
    <recommendedName>
        <fullName evidence="3">PhzF family phenazine biosynthesis protein</fullName>
    </recommendedName>
</protein>
<dbReference type="Proteomes" id="UP000646244">
    <property type="component" value="Unassembled WGS sequence"/>
</dbReference>
<reference evidence="1" key="2">
    <citation type="submission" date="2020-09" db="EMBL/GenBank/DDBJ databases">
        <authorList>
            <person name="Sun Q."/>
            <person name="Ohkuma M."/>
        </authorList>
    </citation>
    <scope>NUCLEOTIDE SEQUENCE</scope>
    <source>
        <strain evidence="1">JCM 4633</strain>
    </source>
</reference>
<name>A0A918TA49_STRCJ</name>
<evidence type="ECO:0000313" key="1">
    <source>
        <dbReference type="EMBL" id="GHC34670.1"/>
    </source>
</evidence>
<dbReference type="InterPro" id="IPR003719">
    <property type="entry name" value="Phenazine_PhzF-like"/>
</dbReference>
<dbReference type="Gene3D" id="3.10.310.10">
    <property type="entry name" value="Diaminopimelate Epimerase, Chain A, domain 1"/>
    <property type="match status" value="2"/>
</dbReference>
<evidence type="ECO:0000313" key="2">
    <source>
        <dbReference type="Proteomes" id="UP000646244"/>
    </source>
</evidence>
<dbReference type="AlphaFoldDB" id="A0A918TA49"/>
<organism evidence="1 2">
    <name type="scientific">Streptomyces cinnamoneus</name>
    <name type="common">Streptoverticillium cinnamoneum</name>
    <dbReference type="NCBI Taxonomy" id="53446"/>
    <lineage>
        <taxon>Bacteria</taxon>
        <taxon>Bacillati</taxon>
        <taxon>Actinomycetota</taxon>
        <taxon>Actinomycetes</taxon>
        <taxon>Kitasatosporales</taxon>
        <taxon>Streptomycetaceae</taxon>
        <taxon>Streptomyces</taxon>
        <taxon>Streptomyces cinnamoneus group</taxon>
    </lineage>
</organism>
<dbReference type="RefSeq" id="WP_190107857.1">
    <property type="nucleotide sequence ID" value="NZ_BMVB01000001.1"/>
</dbReference>
<dbReference type="SUPFAM" id="SSF54506">
    <property type="entry name" value="Diaminopimelate epimerase-like"/>
    <property type="match status" value="1"/>
</dbReference>
<proteinExistence type="predicted"/>
<comment type="caution">
    <text evidence="1">The sequence shown here is derived from an EMBL/GenBank/DDBJ whole genome shotgun (WGS) entry which is preliminary data.</text>
</comment>
<dbReference type="GO" id="GO:0003824">
    <property type="term" value="F:catalytic activity"/>
    <property type="evidence" value="ECO:0007669"/>
    <property type="project" value="InterPro"/>
</dbReference>
<gene>
    <name evidence="1" type="ORF">GCM10010507_04360</name>
</gene>
<sequence length="223" mass="23985">MIDHEVVRVFTGPRGEAGNPLGIVPDGGRVPKERARQQLAAELGFSETVFVDDAATGRVDIYTPSSRLPFAGHPLVGVAWFLRRQGREVSVLRPPAGEVPTREEDGTTWIRCRAEWATGRRTRRYGTVAEVEGLPAPPPGQGWLYAWAWEDEAAGRVRARGFPRRGDGIAEDEATGAAAVTLTAGLGRSLTVRQGAGSQILTRFHDAGTISLGGRVTPAGPRR</sequence>
<accession>A0A918TA49</accession>
<dbReference type="EMBL" id="BMVB01000001">
    <property type="protein sequence ID" value="GHC34670.1"/>
    <property type="molecule type" value="Genomic_DNA"/>
</dbReference>
<dbReference type="Pfam" id="PF02567">
    <property type="entry name" value="PhzC-PhzF"/>
    <property type="match status" value="1"/>
</dbReference>
<reference evidence="1" key="1">
    <citation type="journal article" date="2014" name="Int. J. Syst. Evol. Microbiol.">
        <title>Complete genome sequence of Corynebacterium casei LMG S-19264T (=DSM 44701T), isolated from a smear-ripened cheese.</title>
        <authorList>
            <consortium name="US DOE Joint Genome Institute (JGI-PGF)"/>
            <person name="Walter F."/>
            <person name="Albersmeier A."/>
            <person name="Kalinowski J."/>
            <person name="Ruckert C."/>
        </authorList>
    </citation>
    <scope>NUCLEOTIDE SEQUENCE</scope>
    <source>
        <strain evidence="1">JCM 4633</strain>
    </source>
</reference>